<keyword evidence="1" id="KW-0732">Signal</keyword>
<organism evidence="2">
    <name type="scientific">Mammaliicoccus sciuri</name>
    <name type="common">Staphylococcus sciuri</name>
    <dbReference type="NCBI Taxonomy" id="1296"/>
    <lineage>
        <taxon>Bacteria</taxon>
        <taxon>Bacillati</taxon>
        <taxon>Bacillota</taxon>
        <taxon>Bacilli</taxon>
        <taxon>Bacillales</taxon>
        <taxon>Staphylococcaceae</taxon>
        <taxon>Mammaliicoccus</taxon>
    </lineage>
</organism>
<accession>A0A517CM76</accession>
<feature type="chain" id="PRO_5039278436" description="Lipoprotein" evidence="1">
    <location>
        <begin position="23"/>
        <end position="104"/>
    </location>
</feature>
<proteinExistence type="predicted"/>
<evidence type="ECO:0000313" key="2">
    <source>
        <dbReference type="EMBL" id="QDR66117.1"/>
    </source>
</evidence>
<dbReference type="AlphaFoldDB" id="A0A517CM76"/>
<evidence type="ECO:0000256" key="1">
    <source>
        <dbReference type="SAM" id="SignalP"/>
    </source>
</evidence>
<reference evidence="2" key="1">
    <citation type="submission" date="2019-07" db="EMBL/GenBank/DDBJ databases">
        <title>Draft Genome Sequence of Megaplasmid-Bearing Staphylococcus scuiri strain B9-58B Isolated from Retail Pork.</title>
        <authorList>
            <person name="Neyaz L."/>
            <person name="Karki A.B."/>
            <person name="Fakhr M.K."/>
        </authorList>
    </citation>
    <scope>NUCLEOTIDE SEQUENCE</scope>
    <source>
        <strain evidence="2">B9-58B</strain>
        <plasmid evidence="2">pSSLNP162</plasmid>
    </source>
</reference>
<gene>
    <name evidence="2" type="ORF">FPV13_14550</name>
</gene>
<geneLocation type="plasmid" evidence="2">
    <name>pSSLNP162</name>
</geneLocation>
<keyword evidence="2" id="KW-0614">Plasmid</keyword>
<dbReference type="EMBL" id="CP041918">
    <property type="protein sequence ID" value="QDR66117.1"/>
    <property type="molecule type" value="Genomic_DNA"/>
</dbReference>
<dbReference type="Gene3D" id="2.40.128.10">
    <property type="match status" value="1"/>
</dbReference>
<sequence>MNKINKRSGLLIIILLLSITLAACGTVENKAQGTWKSSGKDKVTIKIDKDDIEFHYANETIKGNVKKYNKDNAILELDGVNDNGKAVFKDNNMYIDDKKFEKVK</sequence>
<name>A0A517CM76_MAMSC</name>
<feature type="signal peptide" evidence="1">
    <location>
        <begin position="1"/>
        <end position="22"/>
    </location>
</feature>
<dbReference type="RefSeq" id="WP_096792120.1">
    <property type="nucleotide sequence ID" value="NZ_CP041918.1"/>
</dbReference>
<dbReference type="PROSITE" id="PS51257">
    <property type="entry name" value="PROKAR_LIPOPROTEIN"/>
    <property type="match status" value="1"/>
</dbReference>
<protein>
    <recommendedName>
        <fullName evidence="3">Lipoprotein</fullName>
    </recommendedName>
</protein>
<evidence type="ECO:0008006" key="3">
    <source>
        <dbReference type="Google" id="ProtNLM"/>
    </source>
</evidence>